<proteinExistence type="predicted"/>
<keyword evidence="1" id="KW-1133">Transmembrane helix</keyword>
<keyword evidence="1" id="KW-0812">Transmembrane</keyword>
<keyword evidence="3" id="KW-1185">Reference proteome</keyword>
<dbReference type="RefSeq" id="WP_379898852.1">
    <property type="nucleotide sequence ID" value="NZ_JBHRTR010000015.1"/>
</dbReference>
<evidence type="ECO:0000313" key="3">
    <source>
        <dbReference type="Proteomes" id="UP001595528"/>
    </source>
</evidence>
<feature type="transmembrane region" description="Helical" evidence="1">
    <location>
        <begin position="349"/>
        <end position="372"/>
    </location>
</feature>
<dbReference type="Proteomes" id="UP001595528">
    <property type="component" value="Unassembled WGS sequence"/>
</dbReference>
<feature type="transmembrane region" description="Helical" evidence="1">
    <location>
        <begin position="429"/>
        <end position="449"/>
    </location>
</feature>
<dbReference type="PANTHER" id="PTHR34219:SF4">
    <property type="entry name" value="PEPSY DOMAIN-CONTAINING PROTEIN"/>
    <property type="match status" value="1"/>
</dbReference>
<evidence type="ECO:0000313" key="2">
    <source>
        <dbReference type="EMBL" id="MFC3226731.1"/>
    </source>
</evidence>
<feature type="transmembrane region" description="Helical" evidence="1">
    <location>
        <begin position="456"/>
        <end position="476"/>
    </location>
</feature>
<organism evidence="2 3">
    <name type="scientific">Marinibaculum pumilum</name>
    <dbReference type="NCBI Taxonomy" id="1766165"/>
    <lineage>
        <taxon>Bacteria</taxon>
        <taxon>Pseudomonadati</taxon>
        <taxon>Pseudomonadota</taxon>
        <taxon>Alphaproteobacteria</taxon>
        <taxon>Rhodospirillales</taxon>
        <taxon>Rhodospirillaceae</taxon>
        <taxon>Marinibaculum</taxon>
    </lineage>
</organism>
<dbReference type="InterPro" id="IPR005625">
    <property type="entry name" value="PepSY-ass_TM"/>
</dbReference>
<dbReference type="Pfam" id="PF03929">
    <property type="entry name" value="PepSY_TM"/>
    <property type="match status" value="1"/>
</dbReference>
<feature type="transmembrane region" description="Helical" evidence="1">
    <location>
        <begin position="149"/>
        <end position="176"/>
    </location>
</feature>
<feature type="transmembrane region" description="Helical" evidence="1">
    <location>
        <begin position="393"/>
        <end position="417"/>
    </location>
</feature>
<accession>A0ABV7KX75</accession>
<feature type="transmembrane region" description="Helical" evidence="1">
    <location>
        <begin position="491"/>
        <end position="514"/>
    </location>
</feature>
<sequence>MKETLRQSMAWLHTWAGLLTGWLLFFVFLTGTFGYVNAEVDRWMRPELPLSSAEGPAAAQMLALAEARHHARGGEEEYWLVRMPAGRAAADFSIGWRDRPAASQGRGRFHHEHLDPRTGLPAEQSVRATGGGDLLYQMHHALHYMPYDWAFRIVGIATMFMFVAILSGIVVHRKIFADFFTFRPGRGQRSWLDGHNLLSVSALPFHLMITWSGLVFFTFSYMPVAVDALYPDSAARDRVYAQAYGYEEAERGADRPAAALAPLAPMLAEAERRWGPHSTAFITIDNPGRDNARVSFYHEQMTVSRTRRMLRFDGASGALTAVDQDIRTGTGLFTGLLLGLHEAHFAGPVLRALFVLAGLAGTAMIATGLLLWSSKRKAKLAGFGRAGRPHPGIRAVDVLNLGTIIGLPVGIAAYFWANRLLPVGIPDRGPWEANAMFIAWGLCFLYAIWRPLPRAWPELCALAAGGFALLPVVNALTTDRHLGITLPAGDWVLAGFDLSALATGLFFGWLATMVRRRSPAAGPRGLPAAEAGH</sequence>
<evidence type="ECO:0000256" key="1">
    <source>
        <dbReference type="SAM" id="Phobius"/>
    </source>
</evidence>
<feature type="transmembrane region" description="Helical" evidence="1">
    <location>
        <begin position="197"/>
        <end position="222"/>
    </location>
</feature>
<keyword evidence="1" id="KW-0472">Membrane</keyword>
<reference evidence="3" key="1">
    <citation type="journal article" date="2019" name="Int. J. Syst. Evol. Microbiol.">
        <title>The Global Catalogue of Microorganisms (GCM) 10K type strain sequencing project: providing services to taxonomists for standard genome sequencing and annotation.</title>
        <authorList>
            <consortium name="The Broad Institute Genomics Platform"/>
            <consortium name="The Broad Institute Genome Sequencing Center for Infectious Disease"/>
            <person name="Wu L."/>
            <person name="Ma J."/>
        </authorList>
    </citation>
    <scope>NUCLEOTIDE SEQUENCE [LARGE SCALE GENOMIC DNA]</scope>
    <source>
        <strain evidence="3">KCTC 42964</strain>
    </source>
</reference>
<dbReference type="EMBL" id="JBHRTR010000015">
    <property type="protein sequence ID" value="MFC3226731.1"/>
    <property type="molecule type" value="Genomic_DNA"/>
</dbReference>
<gene>
    <name evidence="2" type="ORF">ACFOGJ_05785</name>
</gene>
<feature type="transmembrane region" description="Helical" evidence="1">
    <location>
        <begin position="12"/>
        <end position="36"/>
    </location>
</feature>
<comment type="caution">
    <text evidence="2">The sequence shown here is derived from an EMBL/GenBank/DDBJ whole genome shotgun (WGS) entry which is preliminary data.</text>
</comment>
<protein>
    <submittedName>
        <fullName evidence="2">PepSY-associated TM helix domain-containing protein</fullName>
    </submittedName>
</protein>
<name>A0ABV7KX75_9PROT</name>
<dbReference type="PANTHER" id="PTHR34219">
    <property type="entry name" value="IRON-REGULATED INNER MEMBRANE PROTEIN-RELATED"/>
    <property type="match status" value="1"/>
</dbReference>